<comment type="subcellular location">
    <subcellularLocation>
        <location evidence="1">Secreted</location>
    </subcellularLocation>
</comment>
<dbReference type="Proteomes" id="UP001369086">
    <property type="component" value="Unassembled WGS sequence"/>
</dbReference>
<dbReference type="Pfam" id="PF22821">
    <property type="entry name" value="ZP1_ZP4_Ig-like"/>
    <property type="match status" value="1"/>
</dbReference>
<evidence type="ECO:0000313" key="6">
    <source>
        <dbReference type="Proteomes" id="UP001369086"/>
    </source>
</evidence>
<evidence type="ECO:0000256" key="1">
    <source>
        <dbReference type="ARBA" id="ARBA00004613"/>
    </source>
</evidence>
<keyword evidence="2" id="KW-0964">Secreted</keyword>
<keyword evidence="3" id="KW-0732">Signal</keyword>
<evidence type="ECO:0000256" key="2">
    <source>
        <dbReference type="ARBA" id="ARBA00022525"/>
    </source>
</evidence>
<accession>A0ABR0ZP19</accession>
<dbReference type="EMBL" id="JAHFZB010000008">
    <property type="protein sequence ID" value="KAK6486567.1"/>
    <property type="molecule type" value="Genomic_DNA"/>
</dbReference>
<keyword evidence="6" id="KW-1185">Reference proteome</keyword>
<evidence type="ECO:0000313" key="5">
    <source>
        <dbReference type="EMBL" id="KAK6486567.1"/>
    </source>
</evidence>
<organism evidence="5 6">
    <name type="scientific">Huso huso</name>
    <name type="common">Beluga</name>
    <name type="synonym">Acipenser huso</name>
    <dbReference type="NCBI Taxonomy" id="61971"/>
    <lineage>
        <taxon>Eukaryota</taxon>
        <taxon>Metazoa</taxon>
        <taxon>Chordata</taxon>
        <taxon>Craniata</taxon>
        <taxon>Vertebrata</taxon>
        <taxon>Euteleostomi</taxon>
        <taxon>Actinopterygii</taxon>
        <taxon>Chondrostei</taxon>
        <taxon>Acipenseriformes</taxon>
        <taxon>Acipenseridae</taxon>
        <taxon>Huso</taxon>
    </lineage>
</organism>
<reference evidence="5 6" key="1">
    <citation type="submission" date="2021-05" db="EMBL/GenBank/DDBJ databases">
        <authorList>
            <person name="Zahm M."/>
            <person name="Klopp C."/>
            <person name="Cabau C."/>
            <person name="Kuhl H."/>
            <person name="Suciu R."/>
            <person name="Ciorpac M."/>
            <person name="Holostenco D."/>
            <person name="Gessner J."/>
            <person name="Wuertz S."/>
            <person name="Hohne C."/>
            <person name="Stock M."/>
            <person name="Gislard M."/>
            <person name="Lluch J."/>
            <person name="Milhes M."/>
            <person name="Lampietro C."/>
            <person name="Lopez Roques C."/>
            <person name="Donnadieu C."/>
            <person name="Du K."/>
            <person name="Schartl M."/>
            <person name="Guiguen Y."/>
        </authorList>
    </citation>
    <scope>NUCLEOTIDE SEQUENCE [LARGE SCALE GENOMIC DNA]</scope>
    <source>
        <strain evidence="5">Hh-F2</strain>
        <tissue evidence="5">Blood</tissue>
    </source>
</reference>
<feature type="domain" description="Zona pellucida sperm-binding protein 1/4 Ig-like" evidence="4">
    <location>
        <begin position="326"/>
        <end position="412"/>
    </location>
</feature>
<proteinExistence type="predicted"/>
<name>A0ABR0ZP19_HUSHU</name>
<protein>
    <recommendedName>
        <fullName evidence="4">Zona pellucida sperm-binding protein 1/4 Ig-like domain-containing protein</fullName>
    </recommendedName>
</protein>
<evidence type="ECO:0000256" key="3">
    <source>
        <dbReference type="ARBA" id="ARBA00022729"/>
    </source>
</evidence>
<comment type="caution">
    <text evidence="5">The sequence shown here is derived from an EMBL/GenBank/DDBJ whole genome shotgun (WGS) entry which is preliminary data.</text>
</comment>
<evidence type="ECO:0000259" key="4">
    <source>
        <dbReference type="Pfam" id="PF22821"/>
    </source>
</evidence>
<sequence length="505" mass="55270">MGLGELGKEFDSSDHKSGTYSESLGYDSAAFADLEKEGTDTLHPGVHSYHRKDQVTGDLNGMHVSSFDRSVLTDINLELDEALSPALKIASALNSPDLSGGHRVPSSIYDASIGPYGTFNRPITPPNPPPHSTGEPTTLASATTCSVADMAIKLFGGRLTDLKVRAAFIFVEVSKITQRCRYKVFERNGVVHFTTAFKGCNVKIQGGQYVLTLMWRNHYVHMSCPISTPDKPITICDLSGKEITVTSDFAERCHYNVSLHLEKIIFTTTYTGCFVEQVGDRYVLTVMYRTATWNQGSVRMECPTSAGSPTELPPLPATVGKPIPVCRSSNMTVVLPAGSLEKVLVLDQLNRPVKVIDAPKSCNYSMVERRGQILFTAPYSACDVKILNGNYVLAIMYTSYSGDFASVQMECPTTGEPTKPPPSTKPIPPTPVCGASSMMVELPEGPLEQVKIMNTSNGLWVAVKDVPKNCNYTLMKERGRNLFITSYKACHVWILVMTNPLIWAT</sequence>
<dbReference type="InterPro" id="IPR054554">
    <property type="entry name" value="ZP1/4_Ig-like"/>
</dbReference>
<gene>
    <name evidence="5" type="ORF">HHUSO_G10169</name>
</gene>